<protein>
    <submittedName>
        <fullName evidence="2">Uncharacterized protein</fullName>
    </submittedName>
</protein>
<organism evidence="2 3">
    <name type="scientific">Armillaria gallica</name>
    <name type="common">Bulbous honey fungus</name>
    <name type="synonym">Armillaria bulbosa</name>
    <dbReference type="NCBI Taxonomy" id="47427"/>
    <lineage>
        <taxon>Eukaryota</taxon>
        <taxon>Fungi</taxon>
        <taxon>Dikarya</taxon>
        <taxon>Basidiomycota</taxon>
        <taxon>Agaricomycotina</taxon>
        <taxon>Agaricomycetes</taxon>
        <taxon>Agaricomycetidae</taxon>
        <taxon>Agaricales</taxon>
        <taxon>Marasmiineae</taxon>
        <taxon>Physalacriaceae</taxon>
        <taxon>Armillaria</taxon>
    </lineage>
</organism>
<proteinExistence type="predicted"/>
<reference evidence="3" key="1">
    <citation type="journal article" date="2017" name="Nat. Ecol. Evol.">
        <title>Genome expansion and lineage-specific genetic innovations in the forest pathogenic fungi Armillaria.</title>
        <authorList>
            <person name="Sipos G."/>
            <person name="Prasanna A.N."/>
            <person name="Walter M.C."/>
            <person name="O'Connor E."/>
            <person name="Balint B."/>
            <person name="Krizsan K."/>
            <person name="Kiss B."/>
            <person name="Hess J."/>
            <person name="Varga T."/>
            <person name="Slot J."/>
            <person name="Riley R."/>
            <person name="Boka B."/>
            <person name="Rigling D."/>
            <person name="Barry K."/>
            <person name="Lee J."/>
            <person name="Mihaltcheva S."/>
            <person name="LaButti K."/>
            <person name="Lipzen A."/>
            <person name="Waldron R."/>
            <person name="Moloney N.M."/>
            <person name="Sperisen C."/>
            <person name="Kredics L."/>
            <person name="Vagvoelgyi C."/>
            <person name="Patrignani A."/>
            <person name="Fitzpatrick D."/>
            <person name="Nagy I."/>
            <person name="Doyle S."/>
            <person name="Anderson J.B."/>
            <person name="Grigoriev I.V."/>
            <person name="Gueldener U."/>
            <person name="Muensterkoetter M."/>
            <person name="Nagy L.G."/>
        </authorList>
    </citation>
    <scope>NUCLEOTIDE SEQUENCE [LARGE SCALE GENOMIC DNA]</scope>
    <source>
        <strain evidence="3">Ar21-2</strain>
    </source>
</reference>
<evidence type="ECO:0000256" key="1">
    <source>
        <dbReference type="SAM" id="MobiDB-lite"/>
    </source>
</evidence>
<dbReference type="EMBL" id="KZ293704">
    <property type="protein sequence ID" value="PBK83671.1"/>
    <property type="molecule type" value="Genomic_DNA"/>
</dbReference>
<dbReference type="AlphaFoldDB" id="A0A2H3CKR5"/>
<name>A0A2H3CKR5_ARMGA</name>
<feature type="region of interest" description="Disordered" evidence="1">
    <location>
        <begin position="183"/>
        <end position="215"/>
    </location>
</feature>
<feature type="compositionally biased region" description="Polar residues" evidence="1">
    <location>
        <begin position="185"/>
        <end position="215"/>
    </location>
</feature>
<evidence type="ECO:0000313" key="2">
    <source>
        <dbReference type="EMBL" id="PBK83671.1"/>
    </source>
</evidence>
<evidence type="ECO:0000313" key="3">
    <source>
        <dbReference type="Proteomes" id="UP000217790"/>
    </source>
</evidence>
<accession>A0A2H3CKR5</accession>
<dbReference type="InParanoid" id="A0A2H3CKR5"/>
<gene>
    <name evidence="2" type="ORF">ARMGADRAFT_1089106</name>
</gene>
<dbReference type="Proteomes" id="UP000217790">
    <property type="component" value="Unassembled WGS sequence"/>
</dbReference>
<dbReference type="OrthoDB" id="2963797at2759"/>
<keyword evidence="3" id="KW-1185">Reference proteome</keyword>
<sequence>MAHTIPFCIVLAPPGLPDAQPGIYHNQLVWIVSGVNGPKWLVAVYCQWHGQATALNSSLNPFIASHGEEDAVTFRSSLRSWDGWPEITALFDHMGTTFWSVIFGARSGIFYHEEHATDQLEHSPPQYRAAYGFDRFENAIICQMSRSSSIVGLLARLPHPQIGPGRHNLCQVSVLHPDVPLPDTSRGSLVQKQQQKKSNTDLSPSKIHNQGSPSRGAHLTSNVYFINSCNNEVFSTPCTNVQDALRQLSSQKPSQTSLRLPRLLRLYLEIYQYPEEVISQNLDMAEDWDDFVETMMFNGVLEEASGFIWEMYFGLVGICF</sequence>